<feature type="non-terminal residue" evidence="1">
    <location>
        <position position="1"/>
    </location>
</feature>
<proteinExistence type="predicted"/>
<organism evidence="1 2">
    <name type="scientific">Polarella glacialis</name>
    <name type="common">Dinoflagellate</name>
    <dbReference type="NCBI Taxonomy" id="89957"/>
    <lineage>
        <taxon>Eukaryota</taxon>
        <taxon>Sar</taxon>
        <taxon>Alveolata</taxon>
        <taxon>Dinophyceae</taxon>
        <taxon>Suessiales</taxon>
        <taxon>Suessiaceae</taxon>
        <taxon>Polarella</taxon>
    </lineage>
</organism>
<accession>A0A813IWR5</accession>
<dbReference type="AlphaFoldDB" id="A0A813IWR5"/>
<evidence type="ECO:0000313" key="1">
    <source>
        <dbReference type="EMBL" id="CAE8658291.1"/>
    </source>
</evidence>
<comment type="caution">
    <text evidence="1">The sequence shown here is derived from an EMBL/GenBank/DDBJ whole genome shotgun (WGS) entry which is preliminary data.</text>
</comment>
<dbReference type="EMBL" id="CAJNNW010015969">
    <property type="protein sequence ID" value="CAE8658291.1"/>
    <property type="molecule type" value="Genomic_DNA"/>
</dbReference>
<evidence type="ECO:0000313" key="2">
    <source>
        <dbReference type="Proteomes" id="UP000626109"/>
    </source>
</evidence>
<sequence length="171" mass="18334">AAVAAASLPAVFVLVRPGRAICRGALRSGCTAALATKAEGLPPWLLEKIDAEPASEGGPLGLADQLFFSRNGHFCSRGLFSKEEMSAMVSPISAAAEEAELEAWRWTVRSHFGDATAEDVEDAEECQEILEGVPLSFLQHFNLWRRSEAVKAVATSKRLAAVAAALRRAER</sequence>
<reference evidence="1" key="1">
    <citation type="submission" date="2021-02" db="EMBL/GenBank/DDBJ databases">
        <authorList>
            <person name="Dougan E. K."/>
            <person name="Rhodes N."/>
            <person name="Thang M."/>
            <person name="Chan C."/>
        </authorList>
    </citation>
    <scope>NUCLEOTIDE SEQUENCE</scope>
</reference>
<dbReference type="Gene3D" id="2.60.120.620">
    <property type="entry name" value="q2cbj1_9rhob like domain"/>
    <property type="match status" value="1"/>
</dbReference>
<protein>
    <submittedName>
        <fullName evidence="1">Uncharacterized protein</fullName>
    </submittedName>
</protein>
<name>A0A813IWR5_POLGL</name>
<dbReference type="SUPFAM" id="SSF51197">
    <property type="entry name" value="Clavaminate synthase-like"/>
    <property type="match status" value="1"/>
</dbReference>
<dbReference type="Proteomes" id="UP000626109">
    <property type="component" value="Unassembled WGS sequence"/>
</dbReference>
<gene>
    <name evidence="1" type="ORF">PGLA2088_LOCUS13366</name>
</gene>